<feature type="domain" description="DUF218" evidence="1">
    <location>
        <begin position="51"/>
        <end position="167"/>
    </location>
</feature>
<dbReference type="InterPro" id="IPR003848">
    <property type="entry name" value="DUF218"/>
</dbReference>
<dbReference type="Pfam" id="PF02698">
    <property type="entry name" value="DUF218"/>
    <property type="match status" value="1"/>
</dbReference>
<evidence type="ECO:0000259" key="1">
    <source>
        <dbReference type="Pfam" id="PF02698"/>
    </source>
</evidence>
<evidence type="ECO:0000313" key="2">
    <source>
        <dbReference type="EMBL" id="HIT74729.1"/>
    </source>
</evidence>
<dbReference type="CDD" id="cd06259">
    <property type="entry name" value="YdcF-like"/>
    <property type="match status" value="1"/>
</dbReference>
<organism evidence="2 3">
    <name type="scientific">Candidatus Avipropionibacterium avicola</name>
    <dbReference type="NCBI Taxonomy" id="2840701"/>
    <lineage>
        <taxon>Bacteria</taxon>
        <taxon>Bacillati</taxon>
        <taxon>Actinomycetota</taxon>
        <taxon>Actinomycetes</taxon>
        <taxon>Propionibacteriales</taxon>
        <taxon>Propionibacteriaceae</taxon>
        <taxon>Propionibacteriaceae incertae sedis</taxon>
        <taxon>Candidatus Avipropionibacterium</taxon>
    </lineage>
</organism>
<comment type="caution">
    <text evidence="2">The sequence shown here is derived from an EMBL/GenBank/DDBJ whole genome shotgun (WGS) entry which is preliminary data.</text>
</comment>
<dbReference type="GO" id="GO:0005886">
    <property type="term" value="C:plasma membrane"/>
    <property type="evidence" value="ECO:0007669"/>
    <property type="project" value="TreeGrafter"/>
</dbReference>
<reference evidence="2" key="2">
    <citation type="journal article" date="2021" name="PeerJ">
        <title>Extensive microbial diversity within the chicken gut microbiome revealed by metagenomics and culture.</title>
        <authorList>
            <person name="Gilroy R."/>
            <person name="Ravi A."/>
            <person name="Getino M."/>
            <person name="Pursley I."/>
            <person name="Horton D.L."/>
            <person name="Alikhan N.F."/>
            <person name="Baker D."/>
            <person name="Gharbi K."/>
            <person name="Hall N."/>
            <person name="Watson M."/>
            <person name="Adriaenssens E.M."/>
            <person name="Foster-Nyarko E."/>
            <person name="Jarju S."/>
            <person name="Secka A."/>
            <person name="Antonio M."/>
            <person name="Oren A."/>
            <person name="Chaudhuri R.R."/>
            <person name="La Ragione R."/>
            <person name="Hildebrand F."/>
            <person name="Pallen M.J."/>
        </authorList>
    </citation>
    <scope>NUCLEOTIDE SEQUENCE</scope>
    <source>
        <strain evidence="2">ChiGjej1B1-24693</strain>
    </source>
</reference>
<proteinExistence type="predicted"/>
<name>A0A9D1GWM2_9ACTN</name>
<accession>A0A9D1GWM2</accession>
<dbReference type="EMBL" id="DVLP01000117">
    <property type="protein sequence ID" value="HIT74729.1"/>
    <property type="molecule type" value="Genomic_DNA"/>
</dbReference>
<dbReference type="PANTHER" id="PTHR30336">
    <property type="entry name" value="INNER MEMBRANE PROTEIN, PROBABLE PERMEASE"/>
    <property type="match status" value="1"/>
</dbReference>
<gene>
    <name evidence="2" type="ORF">IAA98_04005</name>
</gene>
<evidence type="ECO:0000313" key="3">
    <source>
        <dbReference type="Proteomes" id="UP000886842"/>
    </source>
</evidence>
<dbReference type="PANTHER" id="PTHR30336:SF6">
    <property type="entry name" value="INTEGRAL MEMBRANE PROTEIN"/>
    <property type="match status" value="1"/>
</dbReference>
<dbReference type="AlphaFoldDB" id="A0A9D1GWM2"/>
<sequence length="222" mass="23941">MPARRVSTTGVRVLWAVPLAAAAVVGAMALLTRQVAAPRTHDVDDVPATPVAIVLGAQVYSGGIPSGFLTARLEIALELWRARKASVILVSGADGAEHHHEARSMARWLVERGVPAAAVVEDPHGHDTFATISRAVGVYGLDRVIVVTQSYHLPRVLATARALGLEAYGVGDETASRWPRPWRRGRIRELFANVKLFTELITRTRPDQADPSVLAAIRDSGR</sequence>
<protein>
    <submittedName>
        <fullName evidence="2">YdcF family protein</fullName>
    </submittedName>
</protein>
<dbReference type="InterPro" id="IPR051599">
    <property type="entry name" value="Cell_Envelope_Assoc"/>
</dbReference>
<dbReference type="Proteomes" id="UP000886842">
    <property type="component" value="Unassembled WGS sequence"/>
</dbReference>
<reference evidence="2" key="1">
    <citation type="submission" date="2020-10" db="EMBL/GenBank/DDBJ databases">
        <authorList>
            <person name="Gilroy R."/>
        </authorList>
    </citation>
    <scope>NUCLEOTIDE SEQUENCE</scope>
    <source>
        <strain evidence="2">ChiGjej1B1-24693</strain>
    </source>
</reference>